<feature type="compositionally biased region" description="Basic residues" evidence="5">
    <location>
        <begin position="74"/>
        <end position="91"/>
    </location>
</feature>
<feature type="DNA-binding region" description="HMG box" evidence="4">
    <location>
        <begin position="126"/>
        <end position="194"/>
    </location>
</feature>
<reference evidence="7 8" key="1">
    <citation type="journal article" date="2007" name="Proc. Natl. Acad. Sci. U.S.A.">
        <title>The tiny eukaryote Ostreococcus provides genomic insights into the paradox of plankton speciation.</title>
        <authorList>
            <person name="Palenik B."/>
            <person name="Grimwood J."/>
            <person name="Aerts A."/>
            <person name="Rouze P."/>
            <person name="Salamov A."/>
            <person name="Putnam N."/>
            <person name="Dupont C."/>
            <person name="Jorgensen R."/>
            <person name="Derelle E."/>
            <person name="Rombauts S."/>
            <person name="Zhou K."/>
            <person name="Otillar R."/>
            <person name="Merchant S.S."/>
            <person name="Podell S."/>
            <person name="Gaasterland T."/>
            <person name="Napoli C."/>
            <person name="Gendler K."/>
            <person name="Manuell A."/>
            <person name="Tai V."/>
            <person name="Vallon O."/>
            <person name="Piganeau G."/>
            <person name="Jancek S."/>
            <person name="Heijde M."/>
            <person name="Jabbari K."/>
            <person name="Bowler C."/>
            <person name="Lohr M."/>
            <person name="Robbens S."/>
            <person name="Werner G."/>
            <person name="Dubchak I."/>
            <person name="Pazour G.J."/>
            <person name="Ren Q."/>
            <person name="Paulsen I."/>
            <person name="Delwiche C."/>
            <person name="Schmutz J."/>
            <person name="Rokhsar D."/>
            <person name="Van de Peer Y."/>
            <person name="Moreau H."/>
            <person name="Grigoriev I.V."/>
        </authorList>
    </citation>
    <scope>NUCLEOTIDE SEQUENCE [LARGE SCALE GENOMIC DNA]</scope>
    <source>
        <strain evidence="7 8">CCE9901</strain>
    </source>
</reference>
<dbReference type="STRING" id="436017.A4RYV5"/>
<dbReference type="PROSITE" id="PS50118">
    <property type="entry name" value="HMG_BOX_2"/>
    <property type="match status" value="1"/>
</dbReference>
<dbReference type="SMART" id="SM00398">
    <property type="entry name" value="HMG"/>
    <property type="match status" value="1"/>
</dbReference>
<dbReference type="RefSeq" id="XP_001418459.1">
    <property type="nucleotide sequence ID" value="XM_001418422.1"/>
</dbReference>
<dbReference type="PANTHER" id="PTHR48112:SF32">
    <property type="entry name" value="HIGH MOBILITY GROUP PROTEIN B3"/>
    <property type="match status" value="1"/>
</dbReference>
<dbReference type="Pfam" id="PF00505">
    <property type="entry name" value="HMG_box"/>
    <property type="match status" value="1"/>
</dbReference>
<feature type="compositionally biased region" description="Basic and acidic residues" evidence="5">
    <location>
        <begin position="92"/>
        <end position="110"/>
    </location>
</feature>
<evidence type="ECO:0000313" key="8">
    <source>
        <dbReference type="Proteomes" id="UP000001568"/>
    </source>
</evidence>
<keyword evidence="8" id="KW-1185">Reference proteome</keyword>
<dbReference type="Gramene" id="ABO96752">
    <property type="protein sequence ID" value="ABO96752"/>
    <property type="gene ID" value="OSTLU_15773"/>
</dbReference>
<protein>
    <recommendedName>
        <fullName evidence="6">HMG box domain-containing protein</fullName>
    </recommendedName>
</protein>
<sequence>MFEYPKVLGVHPVTQAPVSLNIGPFGWYVASEVAGEVLRASIGKTVLKRVGAVENVDIDEAVELLRKKAERPPRTRGRYASKKTKAKKEPKKAKEPKPKKEPEAKKEAKYPKAKKAPKPKVEVPGMKKPLTAFFAFSADERASVKAENPTFKVGEVAKALGERWASLDPERKAKYESDAKTAKEAYAAALAEFSASSESSREP</sequence>
<dbReference type="KEGG" id="olu:OSTLU_15773"/>
<dbReference type="AlphaFoldDB" id="A4RYV5"/>
<dbReference type="InterPro" id="IPR009071">
    <property type="entry name" value="HMG_box_dom"/>
</dbReference>
<dbReference type="InterPro" id="IPR036910">
    <property type="entry name" value="HMG_box_dom_sf"/>
</dbReference>
<gene>
    <name evidence="7" type="primary">HMGB3505</name>
    <name evidence="7" type="ORF">OSTLU_15773</name>
</gene>
<dbReference type="GeneID" id="5002383"/>
<dbReference type="Pfam" id="PF13368">
    <property type="entry name" value="Toprim_C_rpt"/>
    <property type="match status" value="1"/>
</dbReference>
<evidence type="ECO:0000256" key="2">
    <source>
        <dbReference type="ARBA" id="ARBA00023125"/>
    </source>
</evidence>
<evidence type="ECO:0000256" key="3">
    <source>
        <dbReference type="ARBA" id="ARBA00023242"/>
    </source>
</evidence>
<dbReference type="Gene3D" id="1.10.30.10">
    <property type="entry name" value="High mobility group box domain"/>
    <property type="match status" value="1"/>
</dbReference>
<dbReference type="InterPro" id="IPR025589">
    <property type="entry name" value="Toprim_C_rpt"/>
</dbReference>
<dbReference type="PANTHER" id="PTHR48112">
    <property type="entry name" value="HIGH MOBILITY GROUP PROTEIN DSP1"/>
    <property type="match status" value="1"/>
</dbReference>
<keyword evidence="2 4" id="KW-0238">DNA-binding</keyword>
<accession>A4RYV5</accession>
<evidence type="ECO:0000259" key="6">
    <source>
        <dbReference type="PROSITE" id="PS50118"/>
    </source>
</evidence>
<evidence type="ECO:0000313" key="7">
    <source>
        <dbReference type="EMBL" id="ABO96752.1"/>
    </source>
</evidence>
<evidence type="ECO:0000256" key="1">
    <source>
        <dbReference type="ARBA" id="ARBA00004123"/>
    </source>
</evidence>
<dbReference type="GO" id="GO:0003677">
    <property type="term" value="F:DNA binding"/>
    <property type="evidence" value="ECO:0007669"/>
    <property type="project" value="UniProtKB-UniRule"/>
</dbReference>
<name>A4RYV5_OSTLU</name>
<dbReference type="EMBL" id="CP000586">
    <property type="protein sequence ID" value="ABO96752.1"/>
    <property type="molecule type" value="Genomic_DNA"/>
</dbReference>
<comment type="subcellular location">
    <subcellularLocation>
        <location evidence="1">Nucleus</location>
    </subcellularLocation>
</comment>
<evidence type="ECO:0000256" key="5">
    <source>
        <dbReference type="SAM" id="MobiDB-lite"/>
    </source>
</evidence>
<dbReference type="GO" id="GO:0005634">
    <property type="term" value="C:nucleus"/>
    <property type="evidence" value="ECO:0007669"/>
    <property type="project" value="UniProtKB-SubCell"/>
</dbReference>
<keyword evidence="3 4" id="KW-0539">Nucleus</keyword>
<dbReference type="PRINTS" id="PR00886">
    <property type="entry name" value="HIGHMOBLTY12"/>
</dbReference>
<dbReference type="InterPro" id="IPR050342">
    <property type="entry name" value="HMGB"/>
</dbReference>
<proteinExistence type="predicted"/>
<organism evidence="7 8">
    <name type="scientific">Ostreococcus lucimarinus (strain CCE9901)</name>
    <dbReference type="NCBI Taxonomy" id="436017"/>
    <lineage>
        <taxon>Eukaryota</taxon>
        <taxon>Viridiplantae</taxon>
        <taxon>Chlorophyta</taxon>
        <taxon>Mamiellophyceae</taxon>
        <taxon>Mamiellales</taxon>
        <taxon>Bathycoccaceae</taxon>
        <taxon>Ostreococcus</taxon>
    </lineage>
</organism>
<dbReference type="OMA" id="NYEKLMY"/>
<evidence type="ECO:0000256" key="4">
    <source>
        <dbReference type="PROSITE-ProRule" id="PRU00267"/>
    </source>
</evidence>
<dbReference type="OrthoDB" id="550908at2759"/>
<dbReference type="CDD" id="cd00084">
    <property type="entry name" value="HMG-box_SF"/>
    <property type="match status" value="1"/>
</dbReference>
<dbReference type="eggNOG" id="KOG0381">
    <property type="taxonomic scope" value="Eukaryota"/>
</dbReference>
<feature type="region of interest" description="Disordered" evidence="5">
    <location>
        <begin position="69"/>
        <end position="124"/>
    </location>
</feature>
<dbReference type="Proteomes" id="UP000001568">
    <property type="component" value="Chromosome 6"/>
</dbReference>
<feature type="domain" description="HMG box" evidence="6">
    <location>
        <begin position="126"/>
        <end position="194"/>
    </location>
</feature>
<dbReference type="SUPFAM" id="SSF47095">
    <property type="entry name" value="HMG-box"/>
    <property type="match status" value="1"/>
</dbReference>
<dbReference type="HOGENOM" id="CLU_1350859_0_0_1"/>